<dbReference type="EMBL" id="MN739621">
    <property type="protein sequence ID" value="QHT16361.1"/>
    <property type="molecule type" value="Genomic_DNA"/>
</dbReference>
<name>A0A6C0DIW2_9ZZZZ</name>
<organism evidence="1">
    <name type="scientific">viral metagenome</name>
    <dbReference type="NCBI Taxonomy" id="1070528"/>
    <lineage>
        <taxon>unclassified sequences</taxon>
        <taxon>metagenomes</taxon>
        <taxon>organismal metagenomes</taxon>
    </lineage>
</organism>
<evidence type="ECO:0000313" key="1">
    <source>
        <dbReference type="EMBL" id="QHT16361.1"/>
    </source>
</evidence>
<reference evidence="1" key="1">
    <citation type="journal article" date="2020" name="Nature">
        <title>Giant virus diversity and host interactions through global metagenomics.</title>
        <authorList>
            <person name="Schulz F."/>
            <person name="Roux S."/>
            <person name="Paez-Espino D."/>
            <person name="Jungbluth S."/>
            <person name="Walsh D.A."/>
            <person name="Denef V.J."/>
            <person name="McMahon K.D."/>
            <person name="Konstantinidis K.T."/>
            <person name="Eloe-Fadrosh E.A."/>
            <person name="Kyrpides N.C."/>
            <person name="Woyke T."/>
        </authorList>
    </citation>
    <scope>NUCLEOTIDE SEQUENCE</scope>
    <source>
        <strain evidence="1">GVMAG-M-3300023174-182</strain>
    </source>
</reference>
<sequence length="231" mass="26581">MTNIITYTNKNTTTMNSFLTTTDDFTIFQDKKKPTLFTIIPTATATANKSIQLFRSLTKTKIIQSGTILDNGSSFTLKAHSIKTLDAYIKDKLPYSSALNMVYCLSKQLDYLINYESKCFYAYDPKNVIIVDGTRFVYLSQEHLKDVQNNNIYIYHPITKNSPSMYLSPELSSAESIPLIIHYKTIFYSLGLLIREFLSSDIKTIKETKLYYFLNRCLTPTNPENRVLLYV</sequence>
<protein>
    <recommendedName>
        <fullName evidence="2">Protein kinase domain-containing protein</fullName>
    </recommendedName>
</protein>
<dbReference type="AlphaFoldDB" id="A0A6C0DIW2"/>
<accession>A0A6C0DIW2</accession>
<proteinExistence type="predicted"/>
<evidence type="ECO:0008006" key="2">
    <source>
        <dbReference type="Google" id="ProtNLM"/>
    </source>
</evidence>